<proteinExistence type="predicted"/>
<dbReference type="Pfam" id="PF14343">
    <property type="entry name" value="PrcB_C"/>
    <property type="match status" value="1"/>
</dbReference>
<sequence>MKKTFWVLIVVFNLLSYLFAFNVGYVELAELEPFVLTESVGSRTSNVNFTVLSKSYSGEVAIVLSGWLFDPGSQNSEREVFIQLRGNGESYEKKISLMREGIYYTMNPFILTFQRGYTLVVMGLEVDYDKNRGDDAIELGFEDVSVEVEWDSDVSILLGEVNEGLFTQVSAILEEPVLLVKGGERPTGGYSIVIDGVYLHKDRTIEVAAKLQTPGSGDFVTQAFTYPHKAIRILGLHSGNYDVSVRMEVLKDGEVIDIYEYSSCFTLYSSKN</sequence>
<dbReference type="PATRIC" id="fig|1184387.3.peg.1083"/>
<feature type="domain" description="PrcB C-terminal" evidence="1">
    <location>
        <begin position="179"/>
        <end position="233"/>
    </location>
</feature>
<evidence type="ECO:0000259" key="1">
    <source>
        <dbReference type="Pfam" id="PF14343"/>
    </source>
</evidence>
<dbReference type="InterPro" id="IPR025748">
    <property type="entry name" value="PrcB_C_dom"/>
</dbReference>
<organism evidence="2 3">
    <name type="scientific">Mesotoga prima</name>
    <dbReference type="NCBI Taxonomy" id="1184387"/>
    <lineage>
        <taxon>Bacteria</taxon>
        <taxon>Thermotogati</taxon>
        <taxon>Thermotogota</taxon>
        <taxon>Thermotogae</taxon>
        <taxon>Kosmotogales</taxon>
        <taxon>Kosmotogaceae</taxon>
        <taxon>Mesotoga</taxon>
    </lineage>
</organism>
<dbReference type="AlphaFoldDB" id="A0A117M2K6"/>
<name>A0A117M2K6_9BACT</name>
<reference evidence="3" key="1">
    <citation type="journal article" date="2015" name="MBio">
        <title>Genome-Resolved Metagenomic Analysis Reveals Roles for Candidate Phyla and Other Microbial Community Members in Biogeochemical Transformations in Oil Reservoirs.</title>
        <authorList>
            <person name="Hu P."/>
            <person name="Tom L."/>
            <person name="Singh A."/>
            <person name="Thomas B.C."/>
            <person name="Baker B.J."/>
            <person name="Piceno Y.M."/>
            <person name="Andersen G.L."/>
            <person name="Banfield J.F."/>
        </authorList>
    </citation>
    <scope>NUCLEOTIDE SEQUENCE [LARGE SCALE GENOMIC DNA]</scope>
</reference>
<dbReference type="EMBL" id="LGGP01000098">
    <property type="protein sequence ID" value="KUK80902.1"/>
    <property type="molecule type" value="Genomic_DNA"/>
</dbReference>
<protein>
    <recommendedName>
        <fullName evidence="1">PrcB C-terminal domain-containing protein</fullName>
    </recommendedName>
</protein>
<evidence type="ECO:0000313" key="2">
    <source>
        <dbReference type="EMBL" id="KUK80902.1"/>
    </source>
</evidence>
<accession>A0A117M2K6</accession>
<dbReference type="Proteomes" id="UP000054092">
    <property type="component" value="Unassembled WGS sequence"/>
</dbReference>
<evidence type="ECO:0000313" key="3">
    <source>
        <dbReference type="Proteomes" id="UP000054092"/>
    </source>
</evidence>
<comment type="caution">
    <text evidence="2">The sequence shown here is derived from an EMBL/GenBank/DDBJ whole genome shotgun (WGS) entry which is preliminary data.</text>
</comment>
<gene>
    <name evidence="2" type="ORF">XD94_0701</name>
</gene>